<evidence type="ECO:0000256" key="1">
    <source>
        <dbReference type="SAM" id="MobiDB-lite"/>
    </source>
</evidence>
<gene>
    <name evidence="2" type="ORF">LMG9964_06195</name>
</gene>
<organism evidence="2 3">
    <name type="scientific">Paraburkholderia phenoliruptrix</name>
    <dbReference type="NCBI Taxonomy" id="252970"/>
    <lineage>
        <taxon>Bacteria</taxon>
        <taxon>Pseudomonadati</taxon>
        <taxon>Pseudomonadota</taxon>
        <taxon>Betaproteobacteria</taxon>
        <taxon>Burkholderiales</taxon>
        <taxon>Burkholderiaceae</taxon>
        <taxon>Paraburkholderia</taxon>
    </lineage>
</organism>
<dbReference type="EMBL" id="CADILN010000015">
    <property type="protein sequence ID" value="CAB4052505.1"/>
    <property type="molecule type" value="Genomic_DNA"/>
</dbReference>
<name>A0A6J5KHT3_9BURK</name>
<protein>
    <submittedName>
        <fullName evidence="2">Uncharacterized protein</fullName>
    </submittedName>
</protein>
<reference evidence="2 3" key="1">
    <citation type="submission" date="2020-04" db="EMBL/GenBank/DDBJ databases">
        <authorList>
            <person name="De Canck E."/>
        </authorList>
    </citation>
    <scope>NUCLEOTIDE SEQUENCE [LARGE SCALE GENOMIC DNA]</scope>
    <source>
        <strain evidence="2 3">LMG 9964</strain>
    </source>
</reference>
<dbReference type="AlphaFoldDB" id="A0A6J5KHT3"/>
<proteinExistence type="predicted"/>
<accession>A0A6J5KHT3</accession>
<feature type="region of interest" description="Disordered" evidence="1">
    <location>
        <begin position="31"/>
        <end position="57"/>
    </location>
</feature>
<evidence type="ECO:0000313" key="3">
    <source>
        <dbReference type="Proteomes" id="UP000494102"/>
    </source>
</evidence>
<sequence>MKTARRTTPDHFDDVDRRLDEALEETFPASDPVACTTMPSIRPSAVRSHKARAERPARSLATICEPVTGARS</sequence>
<evidence type="ECO:0000313" key="2">
    <source>
        <dbReference type="EMBL" id="CAB4052505.1"/>
    </source>
</evidence>
<dbReference type="Proteomes" id="UP000494102">
    <property type="component" value="Unassembled WGS sequence"/>
</dbReference>